<dbReference type="InterPro" id="IPR037524">
    <property type="entry name" value="PA14/GLEYA"/>
</dbReference>
<dbReference type="Pfam" id="PF02837">
    <property type="entry name" value="Glyco_hydro_2_N"/>
    <property type="match status" value="1"/>
</dbReference>
<dbReference type="SUPFAM" id="SSF49785">
    <property type="entry name" value="Galactose-binding domain-like"/>
    <property type="match status" value="1"/>
</dbReference>
<keyword evidence="4" id="KW-1015">Disulfide bond</keyword>
<protein>
    <submittedName>
        <fullName evidence="8">Glycosyl hydrolase family 2</fullName>
    </submittedName>
</protein>
<comment type="similarity">
    <text evidence="1">Belongs to the glycosyl hydrolase 2 family.</text>
</comment>
<evidence type="ECO:0000313" key="9">
    <source>
        <dbReference type="Proteomes" id="UP000293638"/>
    </source>
</evidence>
<dbReference type="EMBL" id="SGXD01000002">
    <property type="protein sequence ID" value="RZS89957.1"/>
    <property type="molecule type" value="Genomic_DNA"/>
</dbReference>
<dbReference type="GO" id="GO:0004553">
    <property type="term" value="F:hydrolase activity, hydrolyzing O-glycosyl compounds"/>
    <property type="evidence" value="ECO:0007669"/>
    <property type="project" value="InterPro"/>
</dbReference>
<dbReference type="SMART" id="SM00758">
    <property type="entry name" value="PA14"/>
    <property type="match status" value="1"/>
</dbReference>
<dbReference type="PANTHER" id="PTHR42732">
    <property type="entry name" value="BETA-GALACTOSIDASE"/>
    <property type="match status" value="1"/>
</dbReference>
<dbReference type="InterPro" id="IPR051913">
    <property type="entry name" value="GH2_Domain-Containing"/>
</dbReference>
<organism evidence="8 9">
    <name type="scientific">Motilibacter rhizosphaerae</name>
    <dbReference type="NCBI Taxonomy" id="598652"/>
    <lineage>
        <taxon>Bacteria</taxon>
        <taxon>Bacillati</taxon>
        <taxon>Actinomycetota</taxon>
        <taxon>Actinomycetes</taxon>
        <taxon>Motilibacterales</taxon>
        <taxon>Motilibacteraceae</taxon>
        <taxon>Motilibacter</taxon>
    </lineage>
</organism>
<reference evidence="8 9" key="1">
    <citation type="submission" date="2019-02" db="EMBL/GenBank/DDBJ databases">
        <title>Genomic Encyclopedia of Type Strains, Phase IV (KMG-IV): sequencing the most valuable type-strain genomes for metagenomic binning, comparative biology and taxonomic classification.</title>
        <authorList>
            <person name="Goeker M."/>
        </authorList>
    </citation>
    <scope>NUCLEOTIDE SEQUENCE [LARGE SCALE GENOMIC DNA]</scope>
    <source>
        <strain evidence="8 9">DSM 45622</strain>
    </source>
</reference>
<evidence type="ECO:0000313" key="8">
    <source>
        <dbReference type="EMBL" id="RZS89957.1"/>
    </source>
</evidence>
<dbReference type="InterPro" id="IPR008979">
    <property type="entry name" value="Galactose-bd-like_sf"/>
</dbReference>
<comment type="caution">
    <text evidence="8">The sequence shown here is derived from an EMBL/GenBank/DDBJ whole genome shotgun (WGS) entry which is preliminary data.</text>
</comment>
<dbReference type="Gene3D" id="2.60.40.10">
    <property type="entry name" value="Immunoglobulins"/>
    <property type="match status" value="1"/>
</dbReference>
<proteinExistence type="inferred from homology"/>
<dbReference type="Gene3D" id="2.60.120.260">
    <property type="entry name" value="Galactose-binding domain-like"/>
    <property type="match status" value="1"/>
</dbReference>
<evidence type="ECO:0000256" key="1">
    <source>
        <dbReference type="ARBA" id="ARBA00007401"/>
    </source>
</evidence>
<evidence type="ECO:0000256" key="4">
    <source>
        <dbReference type="ARBA" id="ARBA00023157"/>
    </source>
</evidence>
<dbReference type="RefSeq" id="WP_231116198.1">
    <property type="nucleotide sequence ID" value="NZ_SGXD01000002.1"/>
</dbReference>
<dbReference type="SUPFAM" id="SSF51445">
    <property type="entry name" value="(Trans)glycosidases"/>
    <property type="match status" value="1"/>
</dbReference>
<dbReference type="SUPFAM" id="SSF56988">
    <property type="entry name" value="Anthrax protective antigen"/>
    <property type="match status" value="1"/>
</dbReference>
<name>A0A4Q7NS86_9ACTN</name>
<dbReference type="Gene3D" id="3.20.20.80">
    <property type="entry name" value="Glycosidases"/>
    <property type="match status" value="1"/>
</dbReference>
<dbReference type="InterPro" id="IPR006102">
    <property type="entry name" value="Ig-like_GH2"/>
</dbReference>
<feature type="signal peptide" evidence="6">
    <location>
        <begin position="1"/>
        <end position="38"/>
    </location>
</feature>
<dbReference type="InterPro" id="IPR013783">
    <property type="entry name" value="Ig-like_fold"/>
</dbReference>
<dbReference type="AlphaFoldDB" id="A0A4Q7NS86"/>
<dbReference type="SUPFAM" id="SSF49303">
    <property type="entry name" value="beta-Galactosidase/glucuronidase domain"/>
    <property type="match status" value="1"/>
</dbReference>
<evidence type="ECO:0000256" key="6">
    <source>
        <dbReference type="SAM" id="SignalP"/>
    </source>
</evidence>
<dbReference type="Pfam" id="PF00703">
    <property type="entry name" value="Glyco_hydro_2"/>
    <property type="match status" value="1"/>
</dbReference>
<accession>A0A4Q7NS86</accession>
<evidence type="ECO:0000256" key="5">
    <source>
        <dbReference type="ARBA" id="ARBA00023295"/>
    </source>
</evidence>
<dbReference type="InterPro" id="IPR011658">
    <property type="entry name" value="PA14_dom"/>
</dbReference>
<gene>
    <name evidence="8" type="ORF">EV189_1739</name>
</gene>
<dbReference type="InterPro" id="IPR006104">
    <property type="entry name" value="Glyco_hydro_2_N"/>
</dbReference>
<evidence type="ECO:0000256" key="2">
    <source>
        <dbReference type="ARBA" id="ARBA00022729"/>
    </source>
</evidence>
<keyword evidence="5" id="KW-0326">Glycosidase</keyword>
<sequence length="1254" mass="133123">MLLDRRRPTARSRTLVTAALTGMVGALVAVTAPVPASADTLVHGLKGDYYRSSGPGVGDFAELRTTQIDPSLEFPNLEGVLQAATGQDDRDSVRWTGRVDVPATDAYTFSIIGDNGFRLWVDGTLVIDHWVDDWDNRQTSAPVQLTAGLHDIRVDYFEDFGGSNLHVSWSTPTSPLAPIPATAYYLPADYTPPVSGDATVATNGSAVTLAVDHPFVQPLPTGLTDHLHVMVDDVAYPVTSIAVDPAAAGNLVITLGAQVQKGATVRVTYDGNGGLATSEKSLPAFSLPGINSSTYTLDTPWAKDVSPTNALPDYPRPQLARVKWENLNGTWQFEEATEGQAAPLGQQLDGSILVPYPVESKLSGVQKHVDRMFYRRTFTVPADWKIGSGQRLVLNFGAVDYQATVWVNGTQVTSHTGGYDKFSADITDAVTGTGPQEIVVGVVDTTDSSNQPVGKQTNNPGGIFYTPASGIWQTVWLEPVAAAHIDSLGITSDVPGSAFVVTPRTTGASADATVTVVASAKGKEVARVTGPASSALRVPIADAHLWSPSDPYLYDLSVTLHDGDSTDAVTSYQGLRSIGLKVIDGKQRIVLNGKPTFLLSTLDQGYWPDGIYTAPTDEALAFDLVQHKEMGFNTVRKHIKVEPDRWYYWADRLGLLVWQDMPATFDLSTGAKRASFESQLDQIVTEHDSDTSVIGWIPFNEGWGEYSKQFTGEVADHVKALDPTRLVDAHSGVNCCNSHGDSGHGDVIDWHQYNGPAFPAPDANRAAVDGEHGGFGLVIPGHTWPGGSLSNYGADLKTTADLTRAYVANQTPLIAAASCGLSGSVYTQITDVETELNGLWTYDRRVEKVDPAAVRDINQRIIAAGESTGQVQLPPGKPGLVGVGDWQLDEGSGTVTEDTSGGAHDGTLVGGPTWTAGKTGSALHFDGHSQYVDTGAEILDTSGNYTVSAWAKLDSTNGFATVVSQDGASRSDFFLQYSGADHRWAFSTPDVRALASDVGEPKVGQWYHLTGVRDVRAGQLRIYVDGALAGTASTCGGVDDGGNLVIGRAKWDGNPVDFFPGTIDSVHAYDRVLSDAEIASLAAQEPTTTTPSDVTAAVDELKRSGDLLSSEAGVLRPLSTGAESARAAHDYATMRTRLQALRTEVDTARTSKLGDAARDRLSGLLDAQLPARTGVQGLQRLVGDLSRQDAVFQSGSAGLLDQLAAARAAEVAGDPATVKARLQEFRAAVATSRKVSASARATLLARTDAVLATL</sequence>
<dbReference type="GO" id="GO:0005975">
    <property type="term" value="P:carbohydrate metabolic process"/>
    <property type="evidence" value="ECO:0007669"/>
    <property type="project" value="InterPro"/>
</dbReference>
<dbReference type="InterPro" id="IPR036156">
    <property type="entry name" value="Beta-gal/glucu_dom_sf"/>
</dbReference>
<keyword evidence="2 6" id="KW-0732">Signal</keyword>
<dbReference type="Proteomes" id="UP000293638">
    <property type="component" value="Unassembled WGS sequence"/>
</dbReference>
<feature type="domain" description="PA14" evidence="7">
    <location>
        <begin position="40"/>
        <end position="183"/>
    </location>
</feature>
<dbReference type="SMART" id="SM00560">
    <property type="entry name" value="LamGL"/>
    <property type="match status" value="1"/>
</dbReference>
<evidence type="ECO:0000256" key="3">
    <source>
        <dbReference type="ARBA" id="ARBA00022801"/>
    </source>
</evidence>
<dbReference type="Pfam" id="PF07691">
    <property type="entry name" value="PA14"/>
    <property type="match status" value="1"/>
</dbReference>
<feature type="chain" id="PRO_5020392141" evidence="6">
    <location>
        <begin position="39"/>
        <end position="1254"/>
    </location>
</feature>
<dbReference type="InterPro" id="IPR017853">
    <property type="entry name" value="GH"/>
</dbReference>
<dbReference type="InterPro" id="IPR013320">
    <property type="entry name" value="ConA-like_dom_sf"/>
</dbReference>
<dbReference type="Pfam" id="PF13385">
    <property type="entry name" value="Laminin_G_3"/>
    <property type="match status" value="1"/>
</dbReference>
<evidence type="ECO:0000259" key="7">
    <source>
        <dbReference type="PROSITE" id="PS51820"/>
    </source>
</evidence>
<dbReference type="SUPFAM" id="SSF49899">
    <property type="entry name" value="Concanavalin A-like lectins/glucanases"/>
    <property type="match status" value="1"/>
</dbReference>
<dbReference type="PANTHER" id="PTHR42732:SF2">
    <property type="entry name" value="BETA-MANNOSIDASE"/>
    <property type="match status" value="1"/>
</dbReference>
<keyword evidence="9" id="KW-1185">Reference proteome</keyword>
<dbReference type="PROSITE" id="PS51820">
    <property type="entry name" value="PA14"/>
    <property type="match status" value="1"/>
</dbReference>
<keyword evidence="3 8" id="KW-0378">Hydrolase</keyword>
<dbReference type="Gene3D" id="2.60.120.200">
    <property type="match status" value="1"/>
</dbReference>
<dbReference type="InterPro" id="IPR006558">
    <property type="entry name" value="LamG-like"/>
</dbReference>
<dbReference type="Gene3D" id="3.90.182.10">
    <property type="entry name" value="Toxin - Anthrax Protective Antigen,domain 1"/>
    <property type="match status" value="1"/>
</dbReference>